<dbReference type="GO" id="GO:0051205">
    <property type="term" value="P:protein insertion into membrane"/>
    <property type="evidence" value="ECO:0007669"/>
    <property type="project" value="TreeGrafter"/>
</dbReference>
<dbReference type="GO" id="GO:0031849">
    <property type="term" value="F:olfactory receptor binding"/>
    <property type="evidence" value="ECO:0007669"/>
    <property type="project" value="TreeGrafter"/>
</dbReference>
<protein>
    <recommendedName>
        <fullName evidence="9">3CxxC-type domain-containing protein</fullName>
    </recommendedName>
</protein>
<dbReference type="GO" id="GO:0001580">
    <property type="term" value="P:detection of chemical stimulus involved in sensory perception of bitter taste"/>
    <property type="evidence" value="ECO:0007669"/>
    <property type="project" value="TreeGrafter"/>
</dbReference>
<keyword evidence="7" id="KW-0472">Membrane</keyword>
<evidence type="ECO:0000313" key="10">
    <source>
        <dbReference type="EMBL" id="KAG5214434.1"/>
    </source>
</evidence>
<gene>
    <name evidence="10" type="ORF">JEQ12_000010</name>
</gene>
<evidence type="ECO:0000256" key="2">
    <source>
        <dbReference type="ARBA" id="ARBA00022692"/>
    </source>
</evidence>
<evidence type="ECO:0000256" key="5">
    <source>
        <dbReference type="ARBA" id="ARBA00022833"/>
    </source>
</evidence>
<evidence type="ECO:0000256" key="4">
    <source>
        <dbReference type="ARBA" id="ARBA00022771"/>
    </source>
</evidence>
<keyword evidence="4" id="KW-0863">Zinc-finger</keyword>
<keyword evidence="5" id="KW-0862">Zinc</keyword>
<dbReference type="InterPro" id="IPR026096">
    <property type="entry name" value="R-trans_p"/>
</dbReference>
<comment type="caution">
    <text evidence="10">The sequence shown here is derived from an EMBL/GenBank/DDBJ whole genome shotgun (WGS) entry which is preliminary data.</text>
</comment>
<keyword evidence="6" id="KW-1133">Transmembrane helix</keyword>
<accession>A0A836ACA2</accession>
<evidence type="ECO:0000256" key="1">
    <source>
        <dbReference type="ARBA" id="ARBA00004167"/>
    </source>
</evidence>
<feature type="compositionally biased region" description="Low complexity" evidence="8">
    <location>
        <begin position="121"/>
        <end position="143"/>
    </location>
</feature>
<feature type="domain" description="3CxxC-type" evidence="9">
    <location>
        <begin position="32"/>
        <end position="130"/>
    </location>
</feature>
<dbReference type="Pfam" id="PF13695">
    <property type="entry name" value="Zn_ribbon_3CxxC"/>
    <property type="match status" value="1"/>
</dbReference>
<reference evidence="10 11" key="1">
    <citation type="submission" date="2020-12" db="EMBL/GenBank/DDBJ databases">
        <title>De novo assembly of Tibetan sheep genome.</title>
        <authorList>
            <person name="Li X."/>
        </authorList>
    </citation>
    <scope>NUCLEOTIDE SEQUENCE [LARGE SCALE GENOMIC DNA]</scope>
    <source>
        <tissue evidence="10">Heart</tissue>
    </source>
</reference>
<sequence length="157" mass="16497">MRAVPSLMRTASVRQAATGQTGCGVFQGPAGRALVGDGLQCGRCQWGWASAHVHVLFHLWWDEAGRHGLVKMRVWGQQCRLCPPGGAECHVSLLNVWLFLGKLVRFIAHKCYAEGPGSDQGPRSASGSAGGPAPRGFASSSSRLTPPEGPRAGAPAV</sequence>
<proteinExistence type="predicted"/>
<name>A0A836ACA2_SHEEP</name>
<dbReference type="PANTHER" id="PTHR14402:SF2">
    <property type="entry name" value="RECEPTOR-TRANSPORTING PROTEIN 5"/>
    <property type="match status" value="1"/>
</dbReference>
<organism evidence="10 11">
    <name type="scientific">Ovis aries</name>
    <name type="common">Sheep</name>
    <dbReference type="NCBI Taxonomy" id="9940"/>
    <lineage>
        <taxon>Eukaryota</taxon>
        <taxon>Metazoa</taxon>
        <taxon>Chordata</taxon>
        <taxon>Craniata</taxon>
        <taxon>Vertebrata</taxon>
        <taxon>Euteleostomi</taxon>
        <taxon>Mammalia</taxon>
        <taxon>Eutheria</taxon>
        <taxon>Laurasiatheria</taxon>
        <taxon>Artiodactyla</taxon>
        <taxon>Ruminantia</taxon>
        <taxon>Pecora</taxon>
        <taxon>Bovidae</taxon>
        <taxon>Caprinae</taxon>
        <taxon>Ovis</taxon>
    </lineage>
</organism>
<keyword evidence="2" id="KW-0812">Transmembrane</keyword>
<evidence type="ECO:0000256" key="6">
    <source>
        <dbReference type="ARBA" id="ARBA00022989"/>
    </source>
</evidence>
<comment type="subcellular location">
    <subcellularLocation>
        <location evidence="1">Membrane</location>
        <topology evidence="1">Single-pass membrane protein</topology>
    </subcellularLocation>
</comment>
<dbReference type="Proteomes" id="UP000664991">
    <property type="component" value="Unassembled WGS sequence"/>
</dbReference>
<dbReference type="SMART" id="SM01328">
    <property type="entry name" value="zf-3CxxC"/>
    <property type="match status" value="1"/>
</dbReference>
<keyword evidence="3" id="KW-0479">Metal-binding</keyword>
<dbReference type="PANTHER" id="PTHR14402">
    <property type="entry name" value="RECEPTOR TRANSPORTING PROTEIN"/>
    <property type="match status" value="1"/>
</dbReference>
<evidence type="ECO:0000256" key="8">
    <source>
        <dbReference type="SAM" id="MobiDB-lite"/>
    </source>
</evidence>
<dbReference type="GO" id="GO:0006612">
    <property type="term" value="P:protein targeting to membrane"/>
    <property type="evidence" value="ECO:0007669"/>
    <property type="project" value="TreeGrafter"/>
</dbReference>
<evidence type="ECO:0000256" key="3">
    <source>
        <dbReference type="ARBA" id="ARBA00022723"/>
    </source>
</evidence>
<dbReference type="GO" id="GO:0016020">
    <property type="term" value="C:membrane"/>
    <property type="evidence" value="ECO:0007669"/>
    <property type="project" value="UniProtKB-SubCell"/>
</dbReference>
<dbReference type="InterPro" id="IPR027377">
    <property type="entry name" value="ZAR1/RTP1-5-like_Znf-3CxxC"/>
</dbReference>
<evidence type="ECO:0000256" key="7">
    <source>
        <dbReference type="ARBA" id="ARBA00023136"/>
    </source>
</evidence>
<feature type="region of interest" description="Disordered" evidence="8">
    <location>
        <begin position="116"/>
        <end position="157"/>
    </location>
</feature>
<evidence type="ECO:0000313" key="11">
    <source>
        <dbReference type="Proteomes" id="UP000664991"/>
    </source>
</evidence>
<dbReference type="AlphaFoldDB" id="A0A836ACA2"/>
<evidence type="ECO:0000259" key="9">
    <source>
        <dbReference type="SMART" id="SM01328"/>
    </source>
</evidence>
<dbReference type="GO" id="GO:0008270">
    <property type="term" value="F:zinc ion binding"/>
    <property type="evidence" value="ECO:0007669"/>
    <property type="project" value="UniProtKB-KW"/>
</dbReference>
<dbReference type="EMBL" id="JAEMGP010000001">
    <property type="protein sequence ID" value="KAG5214434.1"/>
    <property type="molecule type" value="Genomic_DNA"/>
</dbReference>